<evidence type="ECO:0000256" key="6">
    <source>
        <dbReference type="ARBA" id="ARBA00023237"/>
    </source>
</evidence>
<dbReference type="Gene3D" id="2.60.40.1120">
    <property type="entry name" value="Carboxypeptidase-like, regulatory domain"/>
    <property type="match status" value="1"/>
</dbReference>
<protein>
    <submittedName>
        <fullName evidence="11">TonB-linked outer membrane protein, SusC/RagA family</fullName>
    </submittedName>
</protein>
<evidence type="ECO:0000256" key="8">
    <source>
        <dbReference type="SAM" id="MobiDB-lite"/>
    </source>
</evidence>
<feature type="region of interest" description="Disordered" evidence="8">
    <location>
        <begin position="906"/>
        <end position="930"/>
    </location>
</feature>
<dbReference type="NCBIfam" id="TIGR04057">
    <property type="entry name" value="SusC_RagA_signa"/>
    <property type="match status" value="1"/>
</dbReference>
<gene>
    <name evidence="11" type="ORF">SAMN02745202_01068</name>
</gene>
<dbReference type="EMBL" id="FUXK01000010">
    <property type="protein sequence ID" value="SJZ78462.1"/>
    <property type="molecule type" value="Genomic_DNA"/>
</dbReference>
<evidence type="ECO:0000256" key="7">
    <source>
        <dbReference type="PROSITE-ProRule" id="PRU01360"/>
    </source>
</evidence>
<dbReference type="Proteomes" id="UP000190065">
    <property type="component" value="Unassembled WGS sequence"/>
</dbReference>
<evidence type="ECO:0000256" key="9">
    <source>
        <dbReference type="SAM" id="SignalP"/>
    </source>
</evidence>
<comment type="similarity">
    <text evidence="7">Belongs to the TonB-dependent receptor family.</text>
</comment>
<dbReference type="AlphaFoldDB" id="A0A1T4NGR5"/>
<dbReference type="SUPFAM" id="SSF56935">
    <property type="entry name" value="Porins"/>
    <property type="match status" value="1"/>
</dbReference>
<reference evidence="11 12" key="1">
    <citation type="submission" date="2017-02" db="EMBL/GenBank/DDBJ databases">
        <authorList>
            <person name="Peterson S.W."/>
        </authorList>
    </citation>
    <scope>NUCLEOTIDE SEQUENCE [LARGE SCALE GENOMIC DNA]</scope>
    <source>
        <strain evidence="11 12">ATCC 43324</strain>
    </source>
</reference>
<dbReference type="RefSeq" id="WP_078805585.1">
    <property type="nucleotide sequence ID" value="NZ_FUXK01000010.1"/>
</dbReference>
<feature type="signal peptide" evidence="9">
    <location>
        <begin position="1"/>
        <end position="19"/>
    </location>
</feature>
<dbReference type="Pfam" id="PF13715">
    <property type="entry name" value="CarbopepD_reg_2"/>
    <property type="match status" value="1"/>
</dbReference>
<evidence type="ECO:0000256" key="2">
    <source>
        <dbReference type="ARBA" id="ARBA00022448"/>
    </source>
</evidence>
<dbReference type="GO" id="GO:0009279">
    <property type="term" value="C:cell outer membrane"/>
    <property type="evidence" value="ECO:0007669"/>
    <property type="project" value="UniProtKB-SubCell"/>
</dbReference>
<dbReference type="PROSITE" id="PS52016">
    <property type="entry name" value="TONB_DEPENDENT_REC_3"/>
    <property type="match status" value="1"/>
</dbReference>
<evidence type="ECO:0000256" key="4">
    <source>
        <dbReference type="ARBA" id="ARBA00022692"/>
    </source>
</evidence>
<keyword evidence="9" id="KW-0732">Signal</keyword>
<keyword evidence="2 7" id="KW-0813">Transport</keyword>
<dbReference type="STRING" id="28136.SAMN02745202_01068"/>
<evidence type="ECO:0000313" key="11">
    <source>
        <dbReference type="EMBL" id="SJZ78462.1"/>
    </source>
</evidence>
<dbReference type="NCBIfam" id="TIGR04056">
    <property type="entry name" value="OMP_RagA_SusC"/>
    <property type="match status" value="1"/>
</dbReference>
<dbReference type="InterPro" id="IPR023997">
    <property type="entry name" value="TonB-dep_OMP_SusC/RagA_CS"/>
</dbReference>
<dbReference type="FunFam" id="2.170.130.10:FF:000008">
    <property type="entry name" value="SusC/RagA family TonB-linked outer membrane protein"/>
    <property type="match status" value="1"/>
</dbReference>
<name>A0A1T4NGR5_9BACT</name>
<accession>A0A1T4NGR5</accession>
<proteinExistence type="inferred from homology"/>
<keyword evidence="4 7" id="KW-0812">Transmembrane</keyword>
<evidence type="ECO:0000256" key="1">
    <source>
        <dbReference type="ARBA" id="ARBA00004571"/>
    </source>
</evidence>
<organism evidence="11 12">
    <name type="scientific">Segatella oulorum</name>
    <dbReference type="NCBI Taxonomy" id="28136"/>
    <lineage>
        <taxon>Bacteria</taxon>
        <taxon>Pseudomonadati</taxon>
        <taxon>Bacteroidota</taxon>
        <taxon>Bacteroidia</taxon>
        <taxon>Bacteroidales</taxon>
        <taxon>Prevotellaceae</taxon>
        <taxon>Segatella</taxon>
    </lineage>
</organism>
<dbReference type="Pfam" id="PF07715">
    <property type="entry name" value="Plug"/>
    <property type="match status" value="1"/>
</dbReference>
<feature type="domain" description="TonB-dependent receptor plug" evidence="10">
    <location>
        <begin position="114"/>
        <end position="221"/>
    </location>
</feature>
<dbReference type="InterPro" id="IPR039426">
    <property type="entry name" value="TonB-dep_rcpt-like"/>
</dbReference>
<dbReference type="eggNOG" id="COG4771">
    <property type="taxonomic scope" value="Bacteria"/>
</dbReference>
<evidence type="ECO:0000256" key="3">
    <source>
        <dbReference type="ARBA" id="ARBA00022452"/>
    </source>
</evidence>
<evidence type="ECO:0000256" key="5">
    <source>
        <dbReference type="ARBA" id="ARBA00023136"/>
    </source>
</evidence>
<dbReference type="InterPro" id="IPR036942">
    <property type="entry name" value="Beta-barrel_TonB_sf"/>
</dbReference>
<feature type="chain" id="PRO_5012549541" evidence="9">
    <location>
        <begin position="20"/>
        <end position="1032"/>
    </location>
</feature>
<dbReference type="InterPro" id="IPR023996">
    <property type="entry name" value="TonB-dep_OMP_SusC/RagA"/>
</dbReference>
<dbReference type="Gene3D" id="2.40.170.20">
    <property type="entry name" value="TonB-dependent receptor, beta-barrel domain"/>
    <property type="match status" value="1"/>
</dbReference>
<keyword evidence="3 7" id="KW-1134">Transmembrane beta strand</keyword>
<dbReference type="InterPro" id="IPR012910">
    <property type="entry name" value="Plug_dom"/>
</dbReference>
<keyword evidence="5 7" id="KW-0472">Membrane</keyword>
<dbReference type="SUPFAM" id="SSF49464">
    <property type="entry name" value="Carboxypeptidase regulatory domain-like"/>
    <property type="match status" value="1"/>
</dbReference>
<dbReference type="InterPro" id="IPR037066">
    <property type="entry name" value="Plug_dom_sf"/>
</dbReference>
<dbReference type="Gene3D" id="2.170.130.10">
    <property type="entry name" value="TonB-dependent receptor, plug domain"/>
    <property type="match status" value="1"/>
</dbReference>
<evidence type="ECO:0000313" key="12">
    <source>
        <dbReference type="Proteomes" id="UP000190065"/>
    </source>
</evidence>
<keyword evidence="6 7" id="KW-0998">Cell outer membrane</keyword>
<dbReference type="InterPro" id="IPR008969">
    <property type="entry name" value="CarboxyPept-like_regulatory"/>
</dbReference>
<sequence>MRKIILLLISMIFCCSVYAQQKNLSGTVSDADSGEPLTGVSVKIKGTSQGTVTDIKGQYRIAVGAGQTLEFSFLGMATQQVVVKASSGSRLDIAMRPDQLALEDVVVVGYGVTKKRDLAGAITSLKPDNIQAGVVSDMSQFLKGRASGVQVRQNSLEPGGSVSVRVRGASSVSAENEPLYVIDGFQTDNMTQLNVDDIESIEILKDASTTAIYGARGANGVILITTKKGKAGQVHVEYSNSSAAKLMYNPWDLLDAGETIALERRLYEQDPTMTSSRWTAEQAKFRGRGTDWVRETTRNTVTNLQQLSVSGGSDRLTGYASANYLTEPGILHNTDYQRFGGRTNLAFKLNNRMRMGANINFAQSKKKFLDMGTISSDKNIMYRIFNLEPWKNTEGYDVFGVKARRPGVFDEMNGASLNRTFTTVYATVFAEADILPTLTISGRYTYAYDHLKTQKYYDRSTTIGQSYGGQAFIAHEENAKHQIEGVVTWTPKLGTRHALKLIGGTSYIHQKGWGDEMQAYGFASDVFSYRNIGAAEHLDWIGSGESMLKKASFFGRAEYIFAGKYIVNASLRSDGSSVFGADYRWGVFPAGSLAWHIGDEPFMAFAKPLFSKIKLRTSYGLSGNDGIRFGLSQYQYAVRDVHISGNEAQKGMYPSNPYNHKLRWETTRQWNIGADLLLLDGRIEASLDYYIKRTKDLLSPDAIHPSGGFPNYTNPDGRRFEYTAMMLNDGEIDNRGFELSVKSTNISTKNFVWTSMFNLSTNRSKVLKLNNGQARFQYIRPHGSYEEKEYIILKENEPLSAIYGYVFEGIIQQGEHYKPQPNSVAGDPKFKDLNHDGIIDERDRKVLGTGIPKTILGLQNTLTYKNIDFSMFWEASLGAKMLNLTRIYLEDNNRIRESMDRWTQGGRNMTDANGHTYATAGNPSTSVPRKGYTRKAEVQYGSYINSRFVENANYLKLRNVELGYTLKGSSLKLHFIQTIRLFVGAQNLFTITKYKGFDPDISTNGSSAVAQGLDLNSYPAYRTFNFGGKITF</sequence>
<evidence type="ECO:0000259" key="10">
    <source>
        <dbReference type="Pfam" id="PF07715"/>
    </source>
</evidence>
<comment type="subcellular location">
    <subcellularLocation>
        <location evidence="1 7">Cell outer membrane</location>
        <topology evidence="1 7">Multi-pass membrane protein</topology>
    </subcellularLocation>
</comment>